<dbReference type="PANTHER" id="PTHR14187:SF5">
    <property type="entry name" value="HEAT SHOCK 70 KDA PROTEIN 12A"/>
    <property type="match status" value="1"/>
</dbReference>
<feature type="region of interest" description="Disordered" evidence="4">
    <location>
        <begin position="192"/>
        <end position="215"/>
    </location>
</feature>
<proteinExistence type="inferred from homology"/>
<dbReference type="Pfam" id="PF00012">
    <property type="entry name" value="HSP70"/>
    <property type="match status" value="1"/>
</dbReference>
<dbReference type="SUPFAM" id="SSF53067">
    <property type="entry name" value="Actin-like ATPase domain"/>
    <property type="match status" value="3"/>
</dbReference>
<sequence length="1139" mass="130136">MEDKPGPSKPIICGQNKLTENYFRLCGLITTLCSEIFRITLSSYIKPGKLRSVLDRDRTKLEKIMNVSQKEQVYKTPGNALSTKDFDISLLYILLRNICGIPQHKKGWGNPPDNGDNSLAACIERIRIQRNLISAHSPNGKIEDVEFQKKWDELRNDITQIERHVTGGEGFKDSVDDLYKCKLNHDIEEKYQDDLKKSDDPEENMPPRLKKTPQCSTNKQLVAAIDFGTAYSGHAFSSRGDFKNDPLKITAHKWSRDLLTLKTPTCALFDGTKKLIAFGHDAEKTFGELSANGAHQEHYFFERFKMQLYEKNGDEEKKKLTDKTMIQDISGKELHAMYVFSKAIQYMQNHLLKELKDQDHDEISEEDINWVLTVPAIWDDSAKQFMRDAAEQAGIRSKNLTIALEPEAASMYCKKIQLVKLSEAKSDKEGFDIFSPGNQYLILDAGGGTVDITIHEVLTDDRIKELDKPTGGPWGGTYLDKEFFNILEECFGKDEFEKFKADDLSGYIELRKELEMKKRDIGSSTDKISLTVPPHLRSKCDTTRSEFAEYLICCARKDKLEFNESLIKKWYSKVCETIVDHVRYLLEKHKIETVLMVGGFSDSKFLQETMKKAFPNKTIVVPHDASLAVLKGAVLFGHNPSLIVSRVAKYTYGVNTSLPVEGEENVLDEKRIKIIGGVKYKTDVFSKHVTKGANLEFDKAQHEMVYLPLLTNQTTIRFRVYKSSIENPKYVDDPECRPLGYINVDIPDTSEGLDRKVRVRFIFGGTEIKVEGINEITGDVTSVKFDYYDCTEEGDRYLCKPGVPGNQCLNLDAGGGTVNITIHEVLPDDRIKELYKASGGAWGGTYLDDEFFKIFEEWFGKDEFEEFKREDLAGYIELVKDLEMQKRLVCKGEKLKFDECLINKWYSEVCDNIKKHVGNLLEEHKIDNILMVGFFSESLFLQETMKKTFPNKYIVVPNEASLAVLKGAVLFGHNPSSIDSRVAKLTYGVNKLLPVEDEQSISDKKRIKIINGVKYETGVFHKHFTKGETLKIERAQQEQVYNPLYKDQNFIRFFIFSSPHEDPKYVDEEGCKFLEYITVDLPNITESFDRKVRVRFIFGGTEIKVEGEHEKTKKVTSYTITSSDNPEEDKTFFGMPLPC</sequence>
<evidence type="ECO:0000313" key="6">
    <source>
        <dbReference type="EnsemblMetazoa" id="G31016.1:cds"/>
    </source>
</evidence>
<dbReference type="Gene3D" id="3.90.640.10">
    <property type="entry name" value="Actin, Chain A, domain 4"/>
    <property type="match status" value="1"/>
</dbReference>
<keyword evidence="3" id="KW-0067">ATP-binding</keyword>
<dbReference type="Gene3D" id="3.30.420.40">
    <property type="match status" value="2"/>
</dbReference>
<reference evidence="6" key="1">
    <citation type="submission" date="2022-08" db="UniProtKB">
        <authorList>
            <consortium name="EnsemblMetazoa"/>
        </authorList>
    </citation>
    <scope>IDENTIFICATION</scope>
    <source>
        <strain evidence="6">05x7-T-G4-1.051#20</strain>
    </source>
</reference>
<dbReference type="GO" id="GO:0005524">
    <property type="term" value="F:ATP binding"/>
    <property type="evidence" value="ECO:0007669"/>
    <property type="project" value="UniProtKB-KW"/>
</dbReference>
<protein>
    <recommendedName>
        <fullName evidence="5">DZIP3-like HEPN domain-containing protein</fullName>
    </recommendedName>
</protein>
<evidence type="ECO:0000256" key="1">
    <source>
        <dbReference type="ARBA" id="ARBA00007381"/>
    </source>
</evidence>
<keyword evidence="2" id="KW-0547">Nucleotide-binding</keyword>
<keyword evidence="7" id="KW-1185">Reference proteome</keyword>
<dbReference type="InterPro" id="IPR041249">
    <property type="entry name" value="HEPN_DZIP3"/>
</dbReference>
<dbReference type="GO" id="GO:0140662">
    <property type="term" value="F:ATP-dependent protein folding chaperone"/>
    <property type="evidence" value="ECO:0007669"/>
    <property type="project" value="InterPro"/>
</dbReference>
<dbReference type="InterPro" id="IPR013126">
    <property type="entry name" value="Hsp_70_fam"/>
</dbReference>
<evidence type="ECO:0000256" key="2">
    <source>
        <dbReference type="ARBA" id="ARBA00022741"/>
    </source>
</evidence>
<dbReference type="Pfam" id="PF18738">
    <property type="entry name" value="HEPN_DZIP3"/>
    <property type="match status" value="1"/>
</dbReference>
<dbReference type="InterPro" id="IPR043129">
    <property type="entry name" value="ATPase_NBD"/>
</dbReference>
<evidence type="ECO:0000256" key="3">
    <source>
        <dbReference type="ARBA" id="ARBA00022840"/>
    </source>
</evidence>
<organism evidence="6 7">
    <name type="scientific">Magallana gigas</name>
    <name type="common">Pacific oyster</name>
    <name type="synonym">Crassostrea gigas</name>
    <dbReference type="NCBI Taxonomy" id="29159"/>
    <lineage>
        <taxon>Eukaryota</taxon>
        <taxon>Metazoa</taxon>
        <taxon>Spiralia</taxon>
        <taxon>Lophotrochozoa</taxon>
        <taxon>Mollusca</taxon>
        <taxon>Bivalvia</taxon>
        <taxon>Autobranchia</taxon>
        <taxon>Pteriomorphia</taxon>
        <taxon>Ostreida</taxon>
        <taxon>Ostreoidea</taxon>
        <taxon>Ostreidae</taxon>
        <taxon>Magallana</taxon>
    </lineage>
</organism>
<accession>A0A8W8M0I0</accession>
<comment type="similarity">
    <text evidence="1">Belongs to the heat shock protein 70 family.</text>
</comment>
<evidence type="ECO:0000313" key="7">
    <source>
        <dbReference type="Proteomes" id="UP000005408"/>
    </source>
</evidence>
<dbReference type="CDD" id="cd10229">
    <property type="entry name" value="ASKHA_NBD_HSP70_HSPA12"/>
    <property type="match status" value="1"/>
</dbReference>
<name>A0A8W8M0I0_MAGGI</name>
<feature type="domain" description="DZIP3-like HEPN" evidence="5">
    <location>
        <begin position="47"/>
        <end position="191"/>
    </location>
</feature>
<dbReference type="AlphaFoldDB" id="A0A8W8M0I0"/>
<evidence type="ECO:0000256" key="4">
    <source>
        <dbReference type="SAM" id="MobiDB-lite"/>
    </source>
</evidence>
<dbReference type="Proteomes" id="UP000005408">
    <property type="component" value="Unassembled WGS sequence"/>
</dbReference>
<dbReference type="PANTHER" id="PTHR14187">
    <property type="entry name" value="ALPHA KINASE/ELONGATION FACTOR 2 KINASE"/>
    <property type="match status" value="1"/>
</dbReference>
<evidence type="ECO:0000259" key="5">
    <source>
        <dbReference type="Pfam" id="PF18738"/>
    </source>
</evidence>
<dbReference type="EnsemblMetazoa" id="G31016.1">
    <property type="protein sequence ID" value="G31016.1:cds"/>
    <property type="gene ID" value="G31016"/>
</dbReference>